<dbReference type="PROSITE" id="PS50885">
    <property type="entry name" value="HAMP"/>
    <property type="match status" value="1"/>
</dbReference>
<evidence type="ECO:0000313" key="18">
    <source>
        <dbReference type="Proteomes" id="UP000823618"/>
    </source>
</evidence>
<dbReference type="EC" id="2.7.13.3" evidence="3"/>
<evidence type="ECO:0000256" key="7">
    <source>
        <dbReference type="ARBA" id="ARBA00022692"/>
    </source>
</evidence>
<evidence type="ECO:0000256" key="1">
    <source>
        <dbReference type="ARBA" id="ARBA00000085"/>
    </source>
</evidence>
<keyword evidence="11 14" id="KW-1133">Transmembrane helix</keyword>
<evidence type="ECO:0000259" key="16">
    <source>
        <dbReference type="PROSITE" id="PS50885"/>
    </source>
</evidence>
<evidence type="ECO:0000256" key="11">
    <source>
        <dbReference type="ARBA" id="ARBA00022989"/>
    </source>
</evidence>
<keyword evidence="10" id="KW-0067">ATP-binding</keyword>
<gene>
    <name evidence="17" type="ORF">IAC13_02330</name>
</gene>
<dbReference type="Pfam" id="PF06580">
    <property type="entry name" value="His_kinase"/>
    <property type="match status" value="1"/>
</dbReference>
<evidence type="ECO:0000256" key="8">
    <source>
        <dbReference type="ARBA" id="ARBA00022741"/>
    </source>
</evidence>
<dbReference type="EMBL" id="JADIML010000071">
    <property type="protein sequence ID" value="MBO8462751.1"/>
    <property type="molecule type" value="Genomic_DNA"/>
</dbReference>
<evidence type="ECO:0000256" key="2">
    <source>
        <dbReference type="ARBA" id="ARBA00004651"/>
    </source>
</evidence>
<dbReference type="Gene3D" id="6.10.340.10">
    <property type="match status" value="1"/>
</dbReference>
<keyword evidence="6" id="KW-0808">Transferase</keyword>
<dbReference type="GO" id="GO:0005886">
    <property type="term" value="C:plasma membrane"/>
    <property type="evidence" value="ECO:0007669"/>
    <property type="project" value="UniProtKB-SubCell"/>
</dbReference>
<keyword evidence="5" id="KW-0597">Phosphoprotein</keyword>
<evidence type="ECO:0000313" key="17">
    <source>
        <dbReference type="EMBL" id="MBO8462751.1"/>
    </source>
</evidence>
<dbReference type="InterPro" id="IPR005467">
    <property type="entry name" value="His_kinase_dom"/>
</dbReference>
<protein>
    <recommendedName>
        <fullName evidence="3">histidine kinase</fullName>
        <ecNumber evidence="3">2.7.13.3</ecNumber>
    </recommendedName>
</protein>
<keyword evidence="4" id="KW-1003">Cell membrane</keyword>
<dbReference type="GO" id="GO:0000155">
    <property type="term" value="F:phosphorelay sensor kinase activity"/>
    <property type="evidence" value="ECO:0007669"/>
    <property type="project" value="InterPro"/>
</dbReference>
<dbReference type="Proteomes" id="UP000823618">
    <property type="component" value="Unassembled WGS sequence"/>
</dbReference>
<feature type="domain" description="HAMP" evidence="16">
    <location>
        <begin position="266"/>
        <end position="318"/>
    </location>
</feature>
<accession>A0A9D9N6W6</accession>
<evidence type="ECO:0000259" key="15">
    <source>
        <dbReference type="PROSITE" id="PS50109"/>
    </source>
</evidence>
<evidence type="ECO:0000256" key="6">
    <source>
        <dbReference type="ARBA" id="ARBA00022679"/>
    </source>
</evidence>
<proteinExistence type="predicted"/>
<evidence type="ECO:0000256" key="13">
    <source>
        <dbReference type="ARBA" id="ARBA00023136"/>
    </source>
</evidence>
<sequence length="543" mass="63067">VFEQMEQECNTLHENISLFLNRIDTSWAFRRYFSHQNEMDDFLRFRTIYQMKQDLKKALPSNLEEMSLLVLNQDGDSFLNQDERLVTSEQEILASSITKRAFERKNTMVYEYRNHGFTSSTQHTNVLLASKVLYDSTTKKSYAIVYISIKEQDILKFYRSFVSKYSHFYLVDQDNRIVLSDQREEIDSIWALKKKQESDSDIRSLEEKDGKKVILLGKELPYYQWTLYGVIDTGQVLEKLYDIPSLTLIASGIGGIVVCIVFSIMKQTTKPLSLLIQKMSVARESGFRQTLPISGSREVQQLTMTYNAMLEDIEGYIIQLLKVQKEKRKAEIHALQMQINPHYIYNTLTSIKWLIWQGDTKKSVQALDAFILLLRNTIGNEDEFILLSKEIENLQNYVLINQIRYGNQIDVQYEIEDTCKNYDVPKLMLQPFVENAFFHGYPSGQTGTITIQAKVENQMLVIKVIDDGVGMSKETLKKVYTKEEKGEHFTGIGIHNVDDRLRLLYGEDCGIRIESKEQEGTTISIQMPVIYRGSEKKELNKLF</sequence>
<keyword evidence="12" id="KW-0902">Two-component regulatory system</keyword>
<dbReference type="Pfam" id="PF02518">
    <property type="entry name" value="HATPase_c"/>
    <property type="match status" value="1"/>
</dbReference>
<dbReference type="InterPro" id="IPR050640">
    <property type="entry name" value="Bact_2-comp_sensor_kinase"/>
</dbReference>
<keyword evidence="13 14" id="KW-0472">Membrane</keyword>
<dbReference type="PANTHER" id="PTHR34220:SF11">
    <property type="entry name" value="SENSOR PROTEIN KINASE HPTS"/>
    <property type="match status" value="1"/>
</dbReference>
<dbReference type="PROSITE" id="PS50109">
    <property type="entry name" value="HIS_KIN"/>
    <property type="match status" value="1"/>
</dbReference>
<comment type="caution">
    <text evidence="17">The sequence shown here is derived from an EMBL/GenBank/DDBJ whole genome shotgun (WGS) entry which is preliminary data.</text>
</comment>
<dbReference type="PANTHER" id="PTHR34220">
    <property type="entry name" value="SENSOR HISTIDINE KINASE YPDA"/>
    <property type="match status" value="1"/>
</dbReference>
<name>A0A9D9N6W6_9FIRM</name>
<evidence type="ECO:0000256" key="12">
    <source>
        <dbReference type="ARBA" id="ARBA00023012"/>
    </source>
</evidence>
<reference evidence="17" key="2">
    <citation type="journal article" date="2021" name="PeerJ">
        <title>Extensive microbial diversity within the chicken gut microbiome revealed by metagenomics and culture.</title>
        <authorList>
            <person name="Gilroy R."/>
            <person name="Ravi A."/>
            <person name="Getino M."/>
            <person name="Pursley I."/>
            <person name="Horton D.L."/>
            <person name="Alikhan N.F."/>
            <person name="Baker D."/>
            <person name="Gharbi K."/>
            <person name="Hall N."/>
            <person name="Watson M."/>
            <person name="Adriaenssens E.M."/>
            <person name="Foster-Nyarko E."/>
            <person name="Jarju S."/>
            <person name="Secka A."/>
            <person name="Antonio M."/>
            <person name="Oren A."/>
            <person name="Chaudhuri R.R."/>
            <person name="La Ragione R."/>
            <person name="Hildebrand F."/>
            <person name="Pallen M.J."/>
        </authorList>
    </citation>
    <scope>NUCLEOTIDE SEQUENCE</scope>
    <source>
        <strain evidence="17">E3-2379</strain>
    </source>
</reference>
<evidence type="ECO:0000256" key="4">
    <source>
        <dbReference type="ARBA" id="ARBA00022475"/>
    </source>
</evidence>
<evidence type="ECO:0000256" key="3">
    <source>
        <dbReference type="ARBA" id="ARBA00012438"/>
    </source>
</evidence>
<feature type="non-terminal residue" evidence="17">
    <location>
        <position position="1"/>
    </location>
</feature>
<dbReference type="Gene3D" id="3.30.565.10">
    <property type="entry name" value="Histidine kinase-like ATPase, C-terminal domain"/>
    <property type="match status" value="1"/>
</dbReference>
<dbReference type="SMART" id="SM00387">
    <property type="entry name" value="HATPase_c"/>
    <property type="match status" value="1"/>
</dbReference>
<keyword evidence="9 17" id="KW-0418">Kinase</keyword>
<dbReference type="InterPro" id="IPR010559">
    <property type="entry name" value="Sig_transdc_His_kin_internal"/>
</dbReference>
<evidence type="ECO:0000256" key="14">
    <source>
        <dbReference type="SAM" id="Phobius"/>
    </source>
</evidence>
<keyword evidence="7 14" id="KW-0812">Transmembrane</keyword>
<comment type="subcellular location">
    <subcellularLocation>
        <location evidence="2">Cell membrane</location>
        <topology evidence="2">Multi-pass membrane protein</topology>
    </subcellularLocation>
</comment>
<dbReference type="InterPro" id="IPR003594">
    <property type="entry name" value="HATPase_dom"/>
</dbReference>
<dbReference type="GO" id="GO:0005524">
    <property type="term" value="F:ATP binding"/>
    <property type="evidence" value="ECO:0007669"/>
    <property type="project" value="UniProtKB-KW"/>
</dbReference>
<evidence type="ECO:0000256" key="10">
    <source>
        <dbReference type="ARBA" id="ARBA00022840"/>
    </source>
</evidence>
<dbReference type="AlphaFoldDB" id="A0A9D9N6W6"/>
<dbReference type="InterPro" id="IPR036890">
    <property type="entry name" value="HATPase_C_sf"/>
</dbReference>
<feature type="domain" description="Histidine kinase" evidence="15">
    <location>
        <begin position="428"/>
        <end position="531"/>
    </location>
</feature>
<feature type="transmembrane region" description="Helical" evidence="14">
    <location>
        <begin position="246"/>
        <end position="265"/>
    </location>
</feature>
<reference evidence="17" key="1">
    <citation type="submission" date="2020-10" db="EMBL/GenBank/DDBJ databases">
        <authorList>
            <person name="Gilroy R."/>
        </authorList>
    </citation>
    <scope>NUCLEOTIDE SEQUENCE</scope>
    <source>
        <strain evidence="17">E3-2379</strain>
    </source>
</reference>
<evidence type="ECO:0000256" key="5">
    <source>
        <dbReference type="ARBA" id="ARBA00022553"/>
    </source>
</evidence>
<evidence type="ECO:0000256" key="9">
    <source>
        <dbReference type="ARBA" id="ARBA00022777"/>
    </source>
</evidence>
<dbReference type="InterPro" id="IPR003660">
    <property type="entry name" value="HAMP_dom"/>
</dbReference>
<organism evidence="17 18">
    <name type="scientific">Candidatus Scybalomonas excrementavium</name>
    <dbReference type="NCBI Taxonomy" id="2840943"/>
    <lineage>
        <taxon>Bacteria</taxon>
        <taxon>Bacillati</taxon>
        <taxon>Bacillota</taxon>
        <taxon>Clostridia</taxon>
        <taxon>Lachnospirales</taxon>
        <taxon>Lachnospiraceae</taxon>
        <taxon>Lachnospiraceae incertae sedis</taxon>
        <taxon>Candidatus Scybalomonas</taxon>
    </lineage>
</organism>
<comment type="catalytic activity">
    <reaction evidence="1">
        <text>ATP + protein L-histidine = ADP + protein N-phospho-L-histidine.</text>
        <dbReference type="EC" id="2.7.13.3"/>
    </reaction>
</comment>
<dbReference type="SUPFAM" id="SSF55874">
    <property type="entry name" value="ATPase domain of HSP90 chaperone/DNA topoisomerase II/histidine kinase"/>
    <property type="match status" value="1"/>
</dbReference>
<keyword evidence="8" id="KW-0547">Nucleotide-binding</keyword>